<dbReference type="Proteomes" id="UP001054252">
    <property type="component" value="Unassembled WGS sequence"/>
</dbReference>
<name>A0AAV5HV57_9ROSI</name>
<dbReference type="EMBL" id="BPVZ01000004">
    <property type="protein sequence ID" value="GKU90462.1"/>
    <property type="molecule type" value="Genomic_DNA"/>
</dbReference>
<organism evidence="1 2">
    <name type="scientific">Rubroshorea leprosula</name>
    <dbReference type="NCBI Taxonomy" id="152421"/>
    <lineage>
        <taxon>Eukaryota</taxon>
        <taxon>Viridiplantae</taxon>
        <taxon>Streptophyta</taxon>
        <taxon>Embryophyta</taxon>
        <taxon>Tracheophyta</taxon>
        <taxon>Spermatophyta</taxon>
        <taxon>Magnoliopsida</taxon>
        <taxon>eudicotyledons</taxon>
        <taxon>Gunneridae</taxon>
        <taxon>Pentapetalae</taxon>
        <taxon>rosids</taxon>
        <taxon>malvids</taxon>
        <taxon>Malvales</taxon>
        <taxon>Dipterocarpaceae</taxon>
        <taxon>Rubroshorea</taxon>
    </lineage>
</organism>
<keyword evidence="2" id="KW-1185">Reference proteome</keyword>
<sequence length="73" mass="8203">MKPLVFCGWKRPRGCATDLISFFQNPDLPMIPAFKPRSVLPSAPFLSSGCGRLVMISEDDEIEKMIVEDGEMR</sequence>
<dbReference type="AlphaFoldDB" id="A0AAV5HV57"/>
<evidence type="ECO:0000313" key="2">
    <source>
        <dbReference type="Proteomes" id="UP001054252"/>
    </source>
</evidence>
<gene>
    <name evidence="1" type="ORF">SLEP1_g4453</name>
</gene>
<accession>A0AAV5HV57</accession>
<evidence type="ECO:0000313" key="1">
    <source>
        <dbReference type="EMBL" id="GKU90462.1"/>
    </source>
</evidence>
<proteinExistence type="predicted"/>
<reference evidence="1 2" key="1">
    <citation type="journal article" date="2021" name="Commun. Biol.">
        <title>The genome of Shorea leprosula (Dipterocarpaceae) highlights the ecological relevance of drought in aseasonal tropical rainforests.</title>
        <authorList>
            <person name="Ng K.K.S."/>
            <person name="Kobayashi M.J."/>
            <person name="Fawcett J.A."/>
            <person name="Hatakeyama M."/>
            <person name="Paape T."/>
            <person name="Ng C.H."/>
            <person name="Ang C.C."/>
            <person name="Tnah L.H."/>
            <person name="Lee C.T."/>
            <person name="Nishiyama T."/>
            <person name="Sese J."/>
            <person name="O'Brien M.J."/>
            <person name="Copetti D."/>
            <person name="Mohd Noor M.I."/>
            <person name="Ong R.C."/>
            <person name="Putra M."/>
            <person name="Sireger I.Z."/>
            <person name="Indrioko S."/>
            <person name="Kosugi Y."/>
            <person name="Izuno A."/>
            <person name="Isagi Y."/>
            <person name="Lee S.L."/>
            <person name="Shimizu K.K."/>
        </authorList>
    </citation>
    <scope>NUCLEOTIDE SEQUENCE [LARGE SCALE GENOMIC DNA]</scope>
    <source>
        <strain evidence="1">214</strain>
    </source>
</reference>
<protein>
    <submittedName>
        <fullName evidence="1">Uncharacterized protein</fullName>
    </submittedName>
</protein>
<comment type="caution">
    <text evidence="1">The sequence shown here is derived from an EMBL/GenBank/DDBJ whole genome shotgun (WGS) entry which is preliminary data.</text>
</comment>